<comment type="caution">
    <text evidence="2">The sequence shown here is derived from an EMBL/GenBank/DDBJ whole genome shotgun (WGS) entry which is preliminary data.</text>
</comment>
<evidence type="ECO:0008006" key="4">
    <source>
        <dbReference type="Google" id="ProtNLM"/>
    </source>
</evidence>
<evidence type="ECO:0000256" key="1">
    <source>
        <dbReference type="SAM" id="SignalP"/>
    </source>
</evidence>
<organism evidence="2 3">
    <name type="scientific">Myriangium duriaei CBS 260.36</name>
    <dbReference type="NCBI Taxonomy" id="1168546"/>
    <lineage>
        <taxon>Eukaryota</taxon>
        <taxon>Fungi</taxon>
        <taxon>Dikarya</taxon>
        <taxon>Ascomycota</taxon>
        <taxon>Pezizomycotina</taxon>
        <taxon>Dothideomycetes</taxon>
        <taxon>Dothideomycetidae</taxon>
        <taxon>Myriangiales</taxon>
        <taxon>Myriangiaceae</taxon>
        <taxon>Myriangium</taxon>
    </lineage>
</organism>
<keyword evidence="1" id="KW-0732">Signal</keyword>
<evidence type="ECO:0000313" key="3">
    <source>
        <dbReference type="Proteomes" id="UP000799439"/>
    </source>
</evidence>
<feature type="chain" id="PRO_5040367006" description="Apple domain-containing protein" evidence="1">
    <location>
        <begin position="25"/>
        <end position="500"/>
    </location>
</feature>
<accession>A0A9P4ITN8</accession>
<reference evidence="2" key="1">
    <citation type="journal article" date="2020" name="Stud. Mycol.">
        <title>101 Dothideomycetes genomes: a test case for predicting lifestyles and emergence of pathogens.</title>
        <authorList>
            <person name="Haridas S."/>
            <person name="Albert R."/>
            <person name="Binder M."/>
            <person name="Bloem J."/>
            <person name="Labutti K."/>
            <person name="Salamov A."/>
            <person name="Andreopoulos B."/>
            <person name="Baker S."/>
            <person name="Barry K."/>
            <person name="Bills G."/>
            <person name="Bluhm B."/>
            <person name="Cannon C."/>
            <person name="Castanera R."/>
            <person name="Culley D."/>
            <person name="Daum C."/>
            <person name="Ezra D."/>
            <person name="Gonzalez J."/>
            <person name="Henrissat B."/>
            <person name="Kuo A."/>
            <person name="Liang C."/>
            <person name="Lipzen A."/>
            <person name="Lutzoni F."/>
            <person name="Magnuson J."/>
            <person name="Mondo S."/>
            <person name="Nolan M."/>
            <person name="Ohm R."/>
            <person name="Pangilinan J."/>
            <person name="Park H.-J."/>
            <person name="Ramirez L."/>
            <person name="Alfaro M."/>
            <person name="Sun H."/>
            <person name="Tritt A."/>
            <person name="Yoshinaga Y."/>
            <person name="Zwiers L.-H."/>
            <person name="Turgeon B."/>
            <person name="Goodwin S."/>
            <person name="Spatafora J."/>
            <person name="Crous P."/>
            <person name="Grigoriev I."/>
        </authorList>
    </citation>
    <scope>NUCLEOTIDE SEQUENCE</scope>
    <source>
        <strain evidence="2">CBS 260.36</strain>
    </source>
</reference>
<evidence type="ECO:0000313" key="2">
    <source>
        <dbReference type="EMBL" id="KAF2147632.1"/>
    </source>
</evidence>
<keyword evidence="3" id="KW-1185">Reference proteome</keyword>
<protein>
    <recommendedName>
        <fullName evidence="4">Apple domain-containing protein</fullName>
    </recommendedName>
</protein>
<gene>
    <name evidence="2" type="ORF">K461DRAFT_316776</name>
</gene>
<dbReference type="AlphaFoldDB" id="A0A9P4ITN8"/>
<feature type="signal peptide" evidence="1">
    <location>
        <begin position="1"/>
        <end position="24"/>
    </location>
</feature>
<name>A0A9P4ITN8_9PEZI</name>
<dbReference type="Proteomes" id="UP000799439">
    <property type="component" value="Unassembled WGS sequence"/>
</dbReference>
<dbReference type="EMBL" id="ML996096">
    <property type="protein sequence ID" value="KAF2147632.1"/>
    <property type="molecule type" value="Genomic_DNA"/>
</dbReference>
<dbReference type="OrthoDB" id="3848409at2759"/>
<sequence>MKLSNQDQMSLLSCIALLSTKVLAAASTCVASDVAVITRGTTSPAFFCEFYNARNRKLSPFSALTATKALAACACILSSATPSALTTEAALPQPTQDGVSGTCFAYDMNLVKSNFVDANGFCTFFNAFSGSSLPQIPINGLSVARTNAACTCILDGVVVTAPKHTITTTKARVSTTTTKAKASSTTTRGITTTTKTQTTVTSKRSTTTNVATLAFCSSAPAKSLIADSSSGVPFCQSILHLSTVTDKTTVTSALPATTEVKVSVLTSIVTKHSLVSEVVTTTEGPFDVITSYATYCGNGNMYPHPQKRSAADVKPTPDYLSGRAADYLTSACKCIPHLTAPTSVSTVWSAPPRSTIVSQVVKIVTSEVIIPVTTIDYDSVPGPSTITTTTTITTVSGTLPVGSLYTFTGKASRFGTYVQWTNMALPTPTANFIASCTCDMNVCSANGSGIGKCGTPNSCMDLCDNYNIYTRSICKGVQFNNNTNTCTLYSGSSSLLEGFD</sequence>
<proteinExistence type="predicted"/>